<proteinExistence type="predicted"/>
<dbReference type="SUPFAM" id="SSF47413">
    <property type="entry name" value="lambda repressor-like DNA-binding domains"/>
    <property type="match status" value="1"/>
</dbReference>
<dbReference type="EMBL" id="JBEQCT010000002">
    <property type="protein sequence ID" value="MFM2484715.1"/>
    <property type="molecule type" value="Genomic_DNA"/>
</dbReference>
<keyword evidence="2 5" id="KW-0238">DNA-binding</keyword>
<evidence type="ECO:0000256" key="3">
    <source>
        <dbReference type="ARBA" id="ARBA00023163"/>
    </source>
</evidence>
<evidence type="ECO:0000256" key="1">
    <source>
        <dbReference type="ARBA" id="ARBA00023015"/>
    </source>
</evidence>
<dbReference type="InterPro" id="IPR046335">
    <property type="entry name" value="LacI/GalR-like_sensor"/>
</dbReference>
<reference evidence="5 6" key="1">
    <citation type="journal article" date="2013" name="Int. J. Syst. Evol. Microbiol.">
        <title>Celerinatantimonas yamalensis sp. nov., a cold-adapted diazotrophic bacterium from a cold permafrost brine.</title>
        <authorList>
            <person name="Shcherbakova V."/>
            <person name="Chuvilskaya N."/>
            <person name="Rivkina E."/>
            <person name="Demidov N."/>
            <person name="Uchaeva V."/>
            <person name="Suetin S."/>
            <person name="Suzina N."/>
            <person name="Gilichinsky D."/>
        </authorList>
    </citation>
    <scope>NUCLEOTIDE SEQUENCE [LARGE SCALE GENOMIC DNA]</scope>
    <source>
        <strain evidence="5 6">C7</strain>
    </source>
</reference>
<dbReference type="GO" id="GO:0003677">
    <property type="term" value="F:DNA binding"/>
    <property type="evidence" value="ECO:0007669"/>
    <property type="project" value="UniProtKB-KW"/>
</dbReference>
<feature type="domain" description="HTH lacI-type" evidence="4">
    <location>
        <begin position="2"/>
        <end position="56"/>
    </location>
</feature>
<dbReference type="Gene3D" id="1.10.260.40">
    <property type="entry name" value="lambda repressor-like DNA-binding domains"/>
    <property type="match status" value="1"/>
</dbReference>
<keyword evidence="6" id="KW-1185">Reference proteome</keyword>
<accession>A0ABW9G4Z5</accession>
<keyword evidence="1" id="KW-0805">Transcription regulation</keyword>
<name>A0ABW9G4Z5_9GAMM</name>
<dbReference type="Pfam" id="PF00356">
    <property type="entry name" value="LacI"/>
    <property type="match status" value="1"/>
</dbReference>
<dbReference type="PRINTS" id="PR00036">
    <property type="entry name" value="HTHLACI"/>
</dbReference>
<dbReference type="PROSITE" id="PS50932">
    <property type="entry name" value="HTH_LACI_2"/>
    <property type="match status" value="1"/>
</dbReference>
<dbReference type="Pfam" id="PF13377">
    <property type="entry name" value="Peripla_BP_3"/>
    <property type="match status" value="1"/>
</dbReference>
<dbReference type="CDD" id="cd01392">
    <property type="entry name" value="HTH_LacI"/>
    <property type="match status" value="1"/>
</dbReference>
<evidence type="ECO:0000313" key="5">
    <source>
        <dbReference type="EMBL" id="MFM2484715.1"/>
    </source>
</evidence>
<dbReference type="SUPFAM" id="SSF53822">
    <property type="entry name" value="Periplasmic binding protein-like I"/>
    <property type="match status" value="1"/>
</dbReference>
<dbReference type="PANTHER" id="PTHR30146:SF67">
    <property type="entry name" value="HTH-TYPE TRANSCRIPTIONAL REGULATOR ASCG"/>
    <property type="match status" value="1"/>
</dbReference>
<evidence type="ECO:0000259" key="4">
    <source>
        <dbReference type="PROSITE" id="PS50932"/>
    </source>
</evidence>
<gene>
    <name evidence="5" type="ORF">ABUE30_06500</name>
</gene>
<dbReference type="SMART" id="SM00354">
    <property type="entry name" value="HTH_LACI"/>
    <property type="match status" value="1"/>
</dbReference>
<comment type="caution">
    <text evidence="5">The sequence shown here is derived from an EMBL/GenBank/DDBJ whole genome shotgun (WGS) entry which is preliminary data.</text>
</comment>
<dbReference type="InterPro" id="IPR000843">
    <property type="entry name" value="HTH_LacI"/>
</dbReference>
<dbReference type="PROSITE" id="PS00356">
    <property type="entry name" value="HTH_LACI_1"/>
    <property type="match status" value="1"/>
</dbReference>
<protein>
    <submittedName>
        <fullName evidence="5">LacI family DNA-binding transcriptional regulator</fullName>
    </submittedName>
</protein>
<organism evidence="5 6">
    <name type="scientific">Celerinatantimonas yamalensis</name>
    <dbReference type="NCBI Taxonomy" id="559956"/>
    <lineage>
        <taxon>Bacteria</taxon>
        <taxon>Pseudomonadati</taxon>
        <taxon>Pseudomonadota</taxon>
        <taxon>Gammaproteobacteria</taxon>
        <taxon>Celerinatantimonadaceae</taxon>
        <taxon>Celerinatantimonas</taxon>
    </lineage>
</organism>
<dbReference type="InterPro" id="IPR028082">
    <property type="entry name" value="Peripla_BP_I"/>
</dbReference>
<dbReference type="InterPro" id="IPR010982">
    <property type="entry name" value="Lambda_DNA-bd_dom_sf"/>
</dbReference>
<sequence>MVTMLDVAKRAGVSKSTVSRVLNSKNIVSKDVTAAVFRAIEETGYRPNLLARQLATRQTNLIGFVMTNSLYNGPYFSTLVYNGASFSEQHHHQLVLADGKHSAQDELNAIHFLLDMKCAGVIVYPQFLTAKQLSEVKQSSQTPIIVINRDIVGQTCITMDHYGCSEKLSEYILSQGHQRIAFIQGHPDSPSSLQRFAAFKAVLKAHQLEVNPNWVAQGDWSPESGYQAAQQLLAHRGEFTALIAGNDDMAIGAMKAFQQIGIRLPDELSIASFDNTVMGQFYTPALTSVKMPLEQMMQQAIRHLATREPLSSSPLLGQLIVRDSVQKPLNIAPNTKPSLQSS</sequence>
<evidence type="ECO:0000313" key="6">
    <source>
        <dbReference type="Proteomes" id="UP001629953"/>
    </source>
</evidence>
<keyword evidence="3" id="KW-0804">Transcription</keyword>
<dbReference type="Gene3D" id="3.40.50.2300">
    <property type="match status" value="2"/>
</dbReference>
<dbReference type="PANTHER" id="PTHR30146">
    <property type="entry name" value="LACI-RELATED TRANSCRIPTIONAL REPRESSOR"/>
    <property type="match status" value="1"/>
</dbReference>
<dbReference type="Proteomes" id="UP001629953">
    <property type="component" value="Unassembled WGS sequence"/>
</dbReference>
<dbReference type="RefSeq" id="WP_408622900.1">
    <property type="nucleotide sequence ID" value="NZ_JBEQCT010000002.1"/>
</dbReference>
<evidence type="ECO:0000256" key="2">
    <source>
        <dbReference type="ARBA" id="ARBA00023125"/>
    </source>
</evidence>